<dbReference type="PANTHER" id="PTHR30068:SF4">
    <property type="entry name" value="URONATE ISOMERASE"/>
    <property type="match status" value="1"/>
</dbReference>
<proteinExistence type="inferred from homology"/>
<gene>
    <name evidence="7 8" type="primary">uxaC</name>
    <name evidence="8" type="ORF">H9831_07185</name>
</gene>
<evidence type="ECO:0000256" key="4">
    <source>
        <dbReference type="ARBA" id="ARBA00012546"/>
    </source>
</evidence>
<dbReference type="GO" id="GO:0042840">
    <property type="term" value="P:D-glucuronate catabolic process"/>
    <property type="evidence" value="ECO:0007669"/>
    <property type="project" value="TreeGrafter"/>
</dbReference>
<dbReference type="InterPro" id="IPR003766">
    <property type="entry name" value="Uronate_isomerase"/>
</dbReference>
<dbReference type="EC" id="5.3.1.12" evidence="4 7"/>
<dbReference type="Gene3D" id="3.20.20.140">
    <property type="entry name" value="Metal-dependent hydrolases"/>
    <property type="match status" value="1"/>
</dbReference>
<evidence type="ECO:0000256" key="1">
    <source>
        <dbReference type="ARBA" id="ARBA00001165"/>
    </source>
</evidence>
<accession>A0A9D2C6X7</accession>
<evidence type="ECO:0000256" key="5">
    <source>
        <dbReference type="ARBA" id="ARBA00020555"/>
    </source>
</evidence>
<dbReference type="SUPFAM" id="SSF51556">
    <property type="entry name" value="Metallo-dependent hydrolases"/>
    <property type="match status" value="1"/>
</dbReference>
<protein>
    <recommendedName>
        <fullName evidence="5 7">Uronate isomerase</fullName>
        <ecNumber evidence="4 7">5.3.1.12</ecNumber>
    </recommendedName>
    <alternativeName>
        <fullName evidence="7">Glucuronate isomerase</fullName>
    </alternativeName>
    <alternativeName>
        <fullName evidence="7">Uronic isomerase</fullName>
    </alternativeName>
</protein>
<dbReference type="GO" id="GO:0008880">
    <property type="term" value="F:glucuronate isomerase activity"/>
    <property type="evidence" value="ECO:0007669"/>
    <property type="project" value="UniProtKB-UniRule"/>
</dbReference>
<dbReference type="EMBL" id="DXDD01000091">
    <property type="protein sequence ID" value="HIY60445.1"/>
    <property type="molecule type" value="Genomic_DNA"/>
</dbReference>
<dbReference type="HAMAP" id="MF_00675">
    <property type="entry name" value="UxaC"/>
    <property type="match status" value="1"/>
</dbReference>
<reference evidence="8" key="1">
    <citation type="journal article" date="2021" name="PeerJ">
        <title>Extensive microbial diversity within the chicken gut microbiome revealed by metagenomics and culture.</title>
        <authorList>
            <person name="Gilroy R."/>
            <person name="Ravi A."/>
            <person name="Getino M."/>
            <person name="Pursley I."/>
            <person name="Horton D.L."/>
            <person name="Alikhan N.F."/>
            <person name="Baker D."/>
            <person name="Gharbi K."/>
            <person name="Hall N."/>
            <person name="Watson M."/>
            <person name="Adriaenssens E.M."/>
            <person name="Foster-Nyarko E."/>
            <person name="Jarju S."/>
            <person name="Secka A."/>
            <person name="Antonio M."/>
            <person name="Oren A."/>
            <person name="Chaudhuri R.R."/>
            <person name="La Ragione R."/>
            <person name="Hildebrand F."/>
            <person name="Pallen M.J."/>
        </authorList>
    </citation>
    <scope>NUCLEOTIDE SEQUENCE</scope>
    <source>
        <strain evidence="8">ChiSxjej3B15-24422</strain>
    </source>
</reference>
<evidence type="ECO:0000313" key="8">
    <source>
        <dbReference type="EMBL" id="HIY60445.1"/>
    </source>
</evidence>
<evidence type="ECO:0000256" key="7">
    <source>
        <dbReference type="HAMAP-Rule" id="MF_00675"/>
    </source>
</evidence>
<comment type="catalytic activity">
    <reaction evidence="7">
        <text>aldehydo-D-galacturonate = keto-D-tagaturonate</text>
        <dbReference type="Rhea" id="RHEA:27702"/>
        <dbReference type="ChEBI" id="CHEBI:12952"/>
        <dbReference type="ChEBI" id="CHEBI:17886"/>
    </reaction>
</comment>
<reference evidence="8" key="2">
    <citation type="submission" date="2021-04" db="EMBL/GenBank/DDBJ databases">
        <authorList>
            <person name="Gilroy R."/>
        </authorList>
    </citation>
    <scope>NUCLEOTIDE SEQUENCE</scope>
    <source>
        <strain evidence="8">ChiSxjej3B15-24422</strain>
    </source>
</reference>
<comment type="caution">
    <text evidence="8">The sequence shown here is derived from an EMBL/GenBank/DDBJ whole genome shotgun (WGS) entry which is preliminary data.</text>
</comment>
<evidence type="ECO:0000256" key="6">
    <source>
        <dbReference type="ARBA" id="ARBA00023235"/>
    </source>
</evidence>
<evidence type="ECO:0000256" key="3">
    <source>
        <dbReference type="ARBA" id="ARBA00008397"/>
    </source>
</evidence>
<organism evidence="8 9">
    <name type="scientific">Candidatus Eisenbergiella pullistercoris</name>
    <dbReference type="NCBI Taxonomy" id="2838555"/>
    <lineage>
        <taxon>Bacteria</taxon>
        <taxon>Bacillati</taxon>
        <taxon>Bacillota</taxon>
        <taxon>Clostridia</taxon>
        <taxon>Lachnospirales</taxon>
        <taxon>Lachnospiraceae</taxon>
        <taxon>Eisenbergiella</taxon>
    </lineage>
</organism>
<dbReference type="PANTHER" id="PTHR30068">
    <property type="entry name" value="URONATE ISOMERASE"/>
    <property type="match status" value="1"/>
</dbReference>
<evidence type="ECO:0000256" key="2">
    <source>
        <dbReference type="ARBA" id="ARBA00004892"/>
    </source>
</evidence>
<dbReference type="Proteomes" id="UP000824007">
    <property type="component" value="Unassembled WGS sequence"/>
</dbReference>
<comment type="pathway">
    <text evidence="2 7">Carbohydrate metabolism; pentose and glucuronate interconversion.</text>
</comment>
<dbReference type="GO" id="GO:0019698">
    <property type="term" value="P:D-galacturonate catabolic process"/>
    <property type="evidence" value="ECO:0007669"/>
    <property type="project" value="TreeGrafter"/>
</dbReference>
<evidence type="ECO:0000313" key="9">
    <source>
        <dbReference type="Proteomes" id="UP000824007"/>
    </source>
</evidence>
<name>A0A9D2C6X7_9FIRM</name>
<comment type="catalytic activity">
    <reaction evidence="1 7">
        <text>D-glucuronate = D-fructuronate</text>
        <dbReference type="Rhea" id="RHEA:13049"/>
        <dbReference type="ChEBI" id="CHEBI:58720"/>
        <dbReference type="ChEBI" id="CHEBI:59863"/>
        <dbReference type="EC" id="5.3.1.12"/>
    </reaction>
</comment>
<keyword evidence="6 7" id="KW-0413">Isomerase</keyword>
<dbReference type="AlphaFoldDB" id="A0A9D2C6X7"/>
<dbReference type="Pfam" id="PF02614">
    <property type="entry name" value="UxaC"/>
    <property type="match status" value="1"/>
</dbReference>
<dbReference type="NCBIfam" id="NF002794">
    <property type="entry name" value="PRK02925.1"/>
    <property type="match status" value="1"/>
</dbReference>
<comment type="similarity">
    <text evidence="3 7">Belongs to the metallo-dependent hydrolases superfamily. Uronate isomerase family.</text>
</comment>
<dbReference type="InterPro" id="IPR032466">
    <property type="entry name" value="Metal_Hydrolase"/>
</dbReference>
<dbReference type="Gene3D" id="1.10.2020.10">
    <property type="entry name" value="uronate isomerase, domain 2, chain A"/>
    <property type="match status" value="1"/>
</dbReference>
<sequence length="471" mass="53735">MKAFMDRDFLLSTETAKKLFHTYAEGMPILDYHCHINPQEIAEDRKFDNITQVWLGGDHYKWRAMRSNGVEEYYITGNAPDREKFQKWAETLELAVGNPLFHWSHLELQRFFGYHGVLNGETAEEVWNLCNAKLHEDGMSVRNLIRQSGVTLVCTTDDPADDLRWHQQLAADDSFEVQVLPAWRPDKAMNLEKPDYVGYLKKLGGAAGMEIGSFAALKEALKKRMAFFAEMGCRASDHALEYVMCVSASEEELEGIFAKRLAGERITREEEMKFKTAFMLFVAGEYARLGWAMQLHYGCKRDNNTAMYSLLGPDTGFDCINNYAPSAQLADFLDLLNRDGRLPKTIIYSLNPNDDEAIGSILGCFQNSDAVAKIQQGSAWWFNDNKTGMLKQMTSLANLGLLGNFVGMLTDSRSFLSYPRHEYFRRILCELIGGWVENGEFPDDERMLSRIIKGISYNNAVRYFGFDLEEK</sequence>